<keyword evidence="1" id="KW-0812">Transmembrane</keyword>
<protein>
    <submittedName>
        <fullName evidence="2">Uncharacterized protein</fullName>
    </submittedName>
</protein>
<feature type="transmembrane region" description="Helical" evidence="1">
    <location>
        <begin position="6"/>
        <end position="26"/>
    </location>
</feature>
<dbReference type="Proteomes" id="UP000008068">
    <property type="component" value="Unassembled WGS sequence"/>
</dbReference>
<dbReference type="AlphaFoldDB" id="G0NSP1"/>
<accession>G0NSP1</accession>
<evidence type="ECO:0000256" key="1">
    <source>
        <dbReference type="SAM" id="Phobius"/>
    </source>
</evidence>
<evidence type="ECO:0000313" key="3">
    <source>
        <dbReference type="Proteomes" id="UP000008068"/>
    </source>
</evidence>
<dbReference type="HOGENOM" id="CLU_2514633_0_0_1"/>
<reference evidence="3" key="1">
    <citation type="submission" date="2011-07" db="EMBL/GenBank/DDBJ databases">
        <authorList>
            <consortium name="Caenorhabditis brenneri Sequencing and Analysis Consortium"/>
            <person name="Wilson R.K."/>
        </authorList>
    </citation>
    <scope>NUCLEOTIDE SEQUENCE [LARGE SCALE GENOMIC DNA]</scope>
    <source>
        <strain evidence="3">PB2801</strain>
    </source>
</reference>
<keyword evidence="3" id="KW-1185">Reference proteome</keyword>
<proteinExistence type="predicted"/>
<sequence>MDQVDIVVFTALLRMFLVVFVLLIVAGREDLPVFRQYIYSQDYYLRKSTYSSWTKKCPKLVKNEDAGFVMMVRYGRQRKMCEVDG</sequence>
<organism evidence="3">
    <name type="scientific">Caenorhabditis brenneri</name>
    <name type="common">Nematode worm</name>
    <dbReference type="NCBI Taxonomy" id="135651"/>
    <lineage>
        <taxon>Eukaryota</taxon>
        <taxon>Metazoa</taxon>
        <taxon>Ecdysozoa</taxon>
        <taxon>Nematoda</taxon>
        <taxon>Chromadorea</taxon>
        <taxon>Rhabditida</taxon>
        <taxon>Rhabditina</taxon>
        <taxon>Rhabditomorpha</taxon>
        <taxon>Rhabditoidea</taxon>
        <taxon>Rhabditidae</taxon>
        <taxon>Peloderinae</taxon>
        <taxon>Caenorhabditis</taxon>
    </lineage>
</organism>
<dbReference type="InParanoid" id="G0NSP1"/>
<evidence type="ECO:0000313" key="2">
    <source>
        <dbReference type="EMBL" id="EGT36888.1"/>
    </source>
</evidence>
<gene>
    <name evidence="2" type="ORF">CAEBREN_16030</name>
</gene>
<keyword evidence="1" id="KW-0472">Membrane</keyword>
<keyword evidence="1" id="KW-1133">Transmembrane helix</keyword>
<name>G0NSP1_CAEBE</name>
<dbReference type="EMBL" id="GL379939">
    <property type="protein sequence ID" value="EGT36888.1"/>
    <property type="molecule type" value="Genomic_DNA"/>
</dbReference>